<feature type="chain" id="PRO_5036482795" evidence="7">
    <location>
        <begin position="36"/>
        <end position="337"/>
    </location>
</feature>
<dbReference type="KEGG" id="aali:118458792"/>
<dbReference type="GO" id="GO:0005549">
    <property type="term" value="F:odorant binding"/>
    <property type="evidence" value="ECO:0007669"/>
    <property type="project" value="InterPro"/>
</dbReference>
<keyword evidence="5" id="KW-1015">Disulfide bond</keyword>
<evidence type="ECO:0000313" key="8">
    <source>
        <dbReference type="EnsemblMetazoa" id="AALB016468-PA"/>
    </source>
</evidence>
<dbReference type="RefSeq" id="XP_035777530.1">
    <property type="nucleotide sequence ID" value="XM_035921637.1"/>
</dbReference>
<dbReference type="AlphaFoldDB" id="A0A8W7K8Y0"/>
<dbReference type="GeneID" id="118458792"/>
<reference evidence="8 9" key="1">
    <citation type="journal article" date="2017" name="G3 (Bethesda)">
        <title>The Physical Genome Mapping of Anopheles albimanus Corrected Scaffold Misassemblies and Identified Interarm Rearrangements in Genus Anopheles.</title>
        <authorList>
            <person name="Artemov G.N."/>
            <person name="Peery A.N."/>
            <person name="Jiang X."/>
            <person name="Tu Z."/>
            <person name="Stegniy V.N."/>
            <person name="Sharakhova M.V."/>
            <person name="Sharakhov I.V."/>
        </authorList>
    </citation>
    <scope>NUCLEOTIDE SEQUENCE [LARGE SCALE GENOMIC DNA]</scope>
    <source>
        <strain evidence="8 9">ALBI9_A</strain>
    </source>
</reference>
<dbReference type="InterPro" id="IPR006170">
    <property type="entry name" value="PBP/GOBP"/>
</dbReference>
<proteinExistence type="inferred from homology"/>
<dbReference type="SUPFAM" id="SSF47565">
    <property type="entry name" value="Insect pheromone/odorant-binding proteins"/>
    <property type="match status" value="2"/>
</dbReference>
<evidence type="ECO:0000256" key="1">
    <source>
        <dbReference type="ARBA" id="ARBA00004613"/>
    </source>
</evidence>
<feature type="signal peptide" evidence="7">
    <location>
        <begin position="1"/>
        <end position="35"/>
    </location>
</feature>
<reference evidence="8" key="2">
    <citation type="submission" date="2022-08" db="UniProtKB">
        <authorList>
            <consortium name="EnsemblMetazoa"/>
        </authorList>
    </citation>
    <scope>IDENTIFICATION</scope>
    <source>
        <strain evidence="8">STECLA/ALBI9_A</strain>
    </source>
</reference>
<feature type="region of interest" description="Disordered" evidence="6">
    <location>
        <begin position="306"/>
        <end position="337"/>
    </location>
</feature>
<dbReference type="PANTHER" id="PTHR11857">
    <property type="entry name" value="ODORANT BINDING PROTEIN-RELATED"/>
    <property type="match status" value="1"/>
</dbReference>
<protein>
    <submittedName>
        <fullName evidence="8">Uncharacterized protein</fullName>
    </submittedName>
</protein>
<dbReference type="OrthoDB" id="7732931at2759"/>
<dbReference type="GO" id="GO:0005615">
    <property type="term" value="C:extracellular space"/>
    <property type="evidence" value="ECO:0007669"/>
    <property type="project" value="TreeGrafter"/>
</dbReference>
<dbReference type="InterPro" id="IPR036728">
    <property type="entry name" value="PBP_GOBP_sf"/>
</dbReference>
<dbReference type="CDD" id="cd23992">
    <property type="entry name" value="PBP_GOBP"/>
    <property type="match status" value="2"/>
</dbReference>
<evidence type="ECO:0000256" key="7">
    <source>
        <dbReference type="SAM" id="SignalP"/>
    </source>
</evidence>
<comment type="subcellular location">
    <subcellularLocation>
        <location evidence="1">Secreted</location>
    </subcellularLocation>
</comment>
<sequence length="337" mass="37504">MERAARHSWSAAMGLQLLCVIVAVVIVTGPDSAQGNVFTSAAYRRTQKVCVDLLGINPFRLAQYDKFVYPPDQSTMCLIRCVGIVLRFWDDKEGFNVTFVEQEFRPVIDAKFKQTLTEAIATKLELIDPLDVCSRAYYAFRTFRNLLRQLLNPTSPKPGSCQVFQPLTAVQIVNAIADCVRESGNLSTALLFNFTKGIITDVEPMRCLIFCAAKRTGVYSASEGPLLENLHRQLSPPGEDLRSFVLRQKLCLQRNEQPAGTDECSRAFNQFFACTRPDYEKFIIKNLDDALVAALQRLLAANSTAGTSTRPAISDTAPSSSNDPSARFNQLFNDGYM</sequence>
<keyword evidence="9" id="KW-1185">Reference proteome</keyword>
<dbReference type="Pfam" id="PF01395">
    <property type="entry name" value="PBP_GOBP"/>
    <property type="match status" value="2"/>
</dbReference>
<comment type="similarity">
    <text evidence="2">Belongs to the PBP/GOBP family.</text>
</comment>
<dbReference type="PANTHER" id="PTHR11857:SF46">
    <property type="entry name" value="GENERAL ODORANT-BINDING PROTEIN 99A-RELATED"/>
    <property type="match status" value="1"/>
</dbReference>
<dbReference type="Proteomes" id="UP000069272">
    <property type="component" value="Chromosome 2R"/>
</dbReference>
<accession>A0A8W7K8Y0</accession>
<evidence type="ECO:0000256" key="3">
    <source>
        <dbReference type="ARBA" id="ARBA00022525"/>
    </source>
</evidence>
<evidence type="ECO:0000256" key="2">
    <source>
        <dbReference type="ARBA" id="ARBA00008098"/>
    </source>
</evidence>
<dbReference type="GO" id="GO:0007608">
    <property type="term" value="P:sensory perception of smell"/>
    <property type="evidence" value="ECO:0007669"/>
    <property type="project" value="TreeGrafter"/>
</dbReference>
<keyword evidence="3" id="KW-0964">Secreted</keyword>
<evidence type="ECO:0000256" key="4">
    <source>
        <dbReference type="ARBA" id="ARBA00022729"/>
    </source>
</evidence>
<evidence type="ECO:0000256" key="6">
    <source>
        <dbReference type="SAM" id="MobiDB-lite"/>
    </source>
</evidence>
<evidence type="ECO:0000313" key="9">
    <source>
        <dbReference type="Proteomes" id="UP000069272"/>
    </source>
</evidence>
<dbReference type="Gene3D" id="1.10.238.20">
    <property type="entry name" value="Pheromone/general odorant binding protein domain"/>
    <property type="match status" value="2"/>
</dbReference>
<name>A0A8W7K8Y0_ANOAL</name>
<dbReference type="EnsemblMetazoa" id="AALB016468-RA">
    <property type="protein sequence ID" value="AALB016468-PA"/>
    <property type="gene ID" value="AALB016468"/>
</dbReference>
<organism evidence="8 9">
    <name type="scientific">Anopheles albimanus</name>
    <name type="common">New world malaria mosquito</name>
    <dbReference type="NCBI Taxonomy" id="7167"/>
    <lineage>
        <taxon>Eukaryota</taxon>
        <taxon>Metazoa</taxon>
        <taxon>Ecdysozoa</taxon>
        <taxon>Arthropoda</taxon>
        <taxon>Hexapoda</taxon>
        <taxon>Insecta</taxon>
        <taxon>Pterygota</taxon>
        <taxon>Neoptera</taxon>
        <taxon>Endopterygota</taxon>
        <taxon>Diptera</taxon>
        <taxon>Nematocera</taxon>
        <taxon>Culicoidea</taxon>
        <taxon>Culicidae</taxon>
        <taxon>Anophelinae</taxon>
        <taxon>Anopheles</taxon>
    </lineage>
</organism>
<evidence type="ECO:0000256" key="5">
    <source>
        <dbReference type="ARBA" id="ARBA00023157"/>
    </source>
</evidence>
<keyword evidence="4 7" id="KW-0732">Signal</keyword>